<comment type="caution">
    <text evidence="1">The sequence shown here is derived from an EMBL/GenBank/DDBJ whole genome shotgun (WGS) entry which is preliminary data.</text>
</comment>
<protein>
    <submittedName>
        <fullName evidence="1">Uncharacterized protein</fullName>
    </submittedName>
</protein>
<accession>A0A540K4X1</accession>
<evidence type="ECO:0000313" key="1">
    <source>
        <dbReference type="EMBL" id="TQD69278.1"/>
    </source>
</evidence>
<proteinExistence type="predicted"/>
<sequence>MRLKKLVEGKTLVKVPQILERSMKRSLLHIRKVAQRKRIESYQLLQLGEIA</sequence>
<dbReference type="AlphaFoldDB" id="A0A540K4X1"/>
<name>A0A540K4X1_MALBA</name>
<evidence type="ECO:0000313" key="2">
    <source>
        <dbReference type="Proteomes" id="UP000315295"/>
    </source>
</evidence>
<organism evidence="1 2">
    <name type="scientific">Malus baccata</name>
    <name type="common">Siberian crab apple</name>
    <name type="synonym">Pyrus baccata</name>
    <dbReference type="NCBI Taxonomy" id="106549"/>
    <lineage>
        <taxon>Eukaryota</taxon>
        <taxon>Viridiplantae</taxon>
        <taxon>Streptophyta</taxon>
        <taxon>Embryophyta</taxon>
        <taxon>Tracheophyta</taxon>
        <taxon>Spermatophyta</taxon>
        <taxon>Magnoliopsida</taxon>
        <taxon>eudicotyledons</taxon>
        <taxon>Gunneridae</taxon>
        <taxon>Pentapetalae</taxon>
        <taxon>rosids</taxon>
        <taxon>fabids</taxon>
        <taxon>Rosales</taxon>
        <taxon>Rosaceae</taxon>
        <taxon>Amygdaloideae</taxon>
        <taxon>Maleae</taxon>
        <taxon>Malus</taxon>
    </lineage>
</organism>
<dbReference type="Proteomes" id="UP000315295">
    <property type="component" value="Unassembled WGS sequence"/>
</dbReference>
<reference evidence="1 2" key="1">
    <citation type="journal article" date="2019" name="G3 (Bethesda)">
        <title>Sequencing of a Wild Apple (Malus baccata) Genome Unravels the Differences Between Cultivated and Wild Apple Species Regarding Disease Resistance and Cold Tolerance.</title>
        <authorList>
            <person name="Chen X."/>
        </authorList>
    </citation>
    <scope>NUCLEOTIDE SEQUENCE [LARGE SCALE GENOMIC DNA]</scope>
    <source>
        <strain evidence="2">cv. Shandingzi</strain>
        <tissue evidence="1">Leaves</tissue>
    </source>
</reference>
<dbReference type="EMBL" id="VIEB01004136">
    <property type="protein sequence ID" value="TQD69278.1"/>
    <property type="molecule type" value="Genomic_DNA"/>
</dbReference>
<keyword evidence="2" id="KW-1185">Reference proteome</keyword>
<gene>
    <name evidence="1" type="ORF">C1H46_045189</name>
</gene>